<dbReference type="InterPro" id="IPR011047">
    <property type="entry name" value="Quinoprotein_ADH-like_sf"/>
</dbReference>
<feature type="repeat" description="WD" evidence="3">
    <location>
        <begin position="1168"/>
        <end position="1209"/>
    </location>
</feature>
<dbReference type="PRINTS" id="PR00320">
    <property type="entry name" value="GPROTEINBRPT"/>
</dbReference>
<dbReference type="SUPFAM" id="SSF50998">
    <property type="entry name" value="Quinoprotein alcohol dehydrogenase-like"/>
    <property type="match status" value="1"/>
</dbReference>
<feature type="repeat" description="WD" evidence="3">
    <location>
        <begin position="634"/>
        <end position="675"/>
    </location>
</feature>
<dbReference type="InterPro" id="IPR027417">
    <property type="entry name" value="P-loop_NTPase"/>
</dbReference>
<feature type="repeat" description="WD" evidence="3">
    <location>
        <begin position="986"/>
        <end position="1019"/>
    </location>
</feature>
<dbReference type="CDD" id="cd00200">
    <property type="entry name" value="WD40"/>
    <property type="match status" value="2"/>
</dbReference>
<evidence type="ECO:0000256" key="3">
    <source>
        <dbReference type="PROSITE-ProRule" id="PRU00221"/>
    </source>
</evidence>
<dbReference type="KEGG" id="led:BBK82_11065"/>
<feature type="repeat" description="WD" evidence="3">
    <location>
        <begin position="902"/>
        <end position="943"/>
    </location>
</feature>
<dbReference type="SUPFAM" id="SSF50978">
    <property type="entry name" value="WD40 repeat-like"/>
    <property type="match status" value="2"/>
</dbReference>
<dbReference type="Pfam" id="PF00400">
    <property type="entry name" value="WD40"/>
    <property type="match status" value="13"/>
</dbReference>
<feature type="repeat" description="WD" evidence="3">
    <location>
        <begin position="734"/>
        <end position="758"/>
    </location>
</feature>
<feature type="repeat" description="WD" evidence="3">
    <location>
        <begin position="1078"/>
        <end position="1119"/>
    </location>
</feature>
<dbReference type="Pfam" id="PF20703">
    <property type="entry name" value="nSTAND1"/>
    <property type="match status" value="1"/>
</dbReference>
<reference evidence="5 6" key="1">
    <citation type="submission" date="2016-07" db="EMBL/GenBank/DDBJ databases">
        <title>Complete genome sequence of the Lentzea guizhouensis DHS C013.</title>
        <authorList>
            <person name="Cao C."/>
        </authorList>
    </citation>
    <scope>NUCLEOTIDE SEQUENCE [LARGE SCALE GENOMIC DNA]</scope>
    <source>
        <strain evidence="5 6">DHS C013</strain>
    </source>
</reference>
<dbReference type="EMBL" id="CP016793">
    <property type="protein sequence ID" value="ANZ42652.1"/>
    <property type="molecule type" value="Genomic_DNA"/>
</dbReference>
<dbReference type="STRING" id="1586287.BBK82_11065"/>
<gene>
    <name evidence="5" type="ORF">BBK82_11065</name>
</gene>
<dbReference type="Gene3D" id="2.130.10.10">
    <property type="entry name" value="YVTN repeat-like/Quinoprotein amine dehydrogenase"/>
    <property type="match status" value="5"/>
</dbReference>
<feature type="repeat" description="WD" evidence="3">
    <location>
        <begin position="1224"/>
        <end position="1255"/>
    </location>
</feature>
<feature type="repeat" description="WD" evidence="3">
    <location>
        <begin position="813"/>
        <end position="854"/>
    </location>
</feature>
<dbReference type="InterPro" id="IPR020472">
    <property type="entry name" value="WD40_PAC1"/>
</dbReference>
<dbReference type="InterPro" id="IPR015943">
    <property type="entry name" value="WD40/YVTN_repeat-like_dom_sf"/>
</dbReference>
<keyword evidence="1 3" id="KW-0853">WD repeat</keyword>
<dbReference type="PANTHER" id="PTHR22847">
    <property type="entry name" value="WD40 REPEAT PROTEIN"/>
    <property type="match status" value="1"/>
</dbReference>
<evidence type="ECO:0000259" key="4">
    <source>
        <dbReference type="Pfam" id="PF20703"/>
    </source>
</evidence>
<dbReference type="SMART" id="SM00320">
    <property type="entry name" value="WD40"/>
    <property type="match status" value="14"/>
</dbReference>
<keyword evidence="2" id="KW-0677">Repeat</keyword>
<feature type="repeat" description="WD" evidence="3">
    <location>
        <begin position="940"/>
        <end position="981"/>
    </location>
</feature>
<feature type="repeat" description="WD" evidence="3">
    <location>
        <begin position="679"/>
        <end position="714"/>
    </location>
</feature>
<feature type="repeat" description="WD" evidence="3">
    <location>
        <begin position="770"/>
        <end position="811"/>
    </location>
</feature>
<accession>A0A1B2HY58</accession>
<feature type="domain" description="Novel STAND NTPase 1" evidence="4">
    <location>
        <begin position="135"/>
        <end position="513"/>
    </location>
</feature>
<evidence type="ECO:0000256" key="2">
    <source>
        <dbReference type="ARBA" id="ARBA00022737"/>
    </source>
</evidence>
<dbReference type="PROSITE" id="PS50082">
    <property type="entry name" value="WD_REPEATS_2"/>
    <property type="match status" value="13"/>
</dbReference>
<feature type="repeat" description="WD" evidence="3">
    <location>
        <begin position="856"/>
        <end position="897"/>
    </location>
</feature>
<proteinExistence type="predicted"/>
<dbReference type="InterPro" id="IPR019775">
    <property type="entry name" value="WD40_repeat_CS"/>
</dbReference>
<dbReference type="InterPro" id="IPR036322">
    <property type="entry name" value="WD40_repeat_dom_sf"/>
</dbReference>
<dbReference type="PANTHER" id="PTHR22847:SF637">
    <property type="entry name" value="WD REPEAT DOMAIN 5B"/>
    <property type="match status" value="1"/>
</dbReference>
<feature type="repeat" description="WD" evidence="3">
    <location>
        <begin position="1040"/>
        <end position="1064"/>
    </location>
</feature>
<keyword evidence="6" id="KW-1185">Reference proteome</keyword>
<protein>
    <recommendedName>
        <fullName evidence="4">Novel STAND NTPase 1 domain-containing protein</fullName>
    </recommendedName>
</protein>
<dbReference type="Proteomes" id="UP000093053">
    <property type="component" value="Chromosome"/>
</dbReference>
<name>A0A1B2HY58_9PSEU</name>
<dbReference type="SUPFAM" id="SSF52540">
    <property type="entry name" value="P-loop containing nucleoside triphosphate hydrolases"/>
    <property type="match status" value="1"/>
</dbReference>
<organism evidence="5 6">
    <name type="scientific">Lentzea guizhouensis</name>
    <dbReference type="NCBI Taxonomy" id="1586287"/>
    <lineage>
        <taxon>Bacteria</taxon>
        <taxon>Bacillati</taxon>
        <taxon>Actinomycetota</taxon>
        <taxon>Actinomycetes</taxon>
        <taxon>Pseudonocardiales</taxon>
        <taxon>Pseudonocardiaceae</taxon>
        <taxon>Lentzea</taxon>
    </lineage>
</organism>
<dbReference type="InterPro" id="IPR049052">
    <property type="entry name" value="nSTAND1"/>
</dbReference>
<evidence type="ECO:0000313" key="5">
    <source>
        <dbReference type="EMBL" id="ANZ42652.1"/>
    </source>
</evidence>
<evidence type="ECO:0000256" key="1">
    <source>
        <dbReference type="ARBA" id="ARBA00022574"/>
    </source>
</evidence>
<sequence length="1282" mass="138600">MHVFRSGRGGGRLGPRGVFAERFALLYAEAGDPPLKRVTESVTRARRTDERGRPVRVPAQRVSDWRRGRNVPAKFSGLSAVLEVLTGEARKRRPQPAVDGLYDVEVWRTLWEEALASPVGDSEDAPPPDENAVCPYMGLSAFGPQDSNWFFGRERATNALLDRMNENGLTMLVGASGAGKSSLMKAGVLPRLHKEAVIISPGTDPLKELALQLPELISTLEAAVASEVLVDLAQEVQIAVGDRVVIVDQFEEAFTLGGDANRLRVFVQALHAAAEKAAVVLGVRADFYARCLDFPELAEALQSNQMVLGAMSAAEVRDAVTNPAKAAGLQLEPGLVELMLRDLGAQNRRSKDAYDAGALPLLSHALLVTWQRRQAGRLTIAGYRAAGGIQGAVATTAERAWSDLDEPGQQAAKQLLLRLVRVGDDTQDTRRRSSRHNLLEASTNLPATERALEVLARARLITLDAGSVEITHEALLHAWPRLRGWIDQDRAGNLARQRLEEDAAAWSTHERDSSMLYRGARLEGVRQQQNVTALAKEFVRTSERQHRKSIWLRRSAVALVAVFALIAAGAAVISVQQRNDAQYRQVVAEADRLATSDPSLSAQLLLVAHRMRPDDQAVNAKLLATQQVPLAVPVAGHTGAVYLTTFSPDGTLLATASYDRTARLWDVRDRSRPRELAVITEHTNWLSSAVFSPNGKVLATTGQDATIRLWDVTNPAAPQPLKTIETGNGPSYLLEFSPDGELLAAANEDRSARLWDVSDPADPRPAGEPLRDHTAAVRSIAFSPDGRTLATTGDDATIRLWDVATRTRVGKPMTGHTDGIHSVAFSGDGRLLASGSDDKTVRLWNPATRELVGQPLVGHTEAVWSVKFSPAEPVLASGSADATARLWNVGDPATVTQIGRPLAARGGSMFAVGFSPDGRSLAAGSQENTANLWSLPRARLIGHTGRAGEPGFRPDGELLATGSADTTVRLWDVSNPQEPAQAGAPLVGHERSVGPPAFRPDGKVLVTAAGDQTVRRWDVTDPRQPLPLGAPMVLPTRFATAAQFSPTGKVLLTSHDDNSVRLWDATDPASPVPLGEPLTGHDAYVNGMDFARDGRTLATASSDRTVRLWDVSDPARARLLGKPIQDPQIVHKAIFTADGTTLVTAGQSRVIRLYDVRDRENPRLIGELHGHTGTITTISISADGRTLASSSADRTFRLWDISDPAKASYTGQQITGDWTSEPFVRFSPRGGLLATGNADGVVRLWDLDVTHQIERVCTTTRGALTPVLWQEKLPQMDFRDPC</sequence>
<dbReference type="InterPro" id="IPR001680">
    <property type="entry name" value="WD40_rpt"/>
</dbReference>
<dbReference type="PROSITE" id="PS50294">
    <property type="entry name" value="WD_REPEATS_REGION"/>
    <property type="match status" value="12"/>
</dbReference>
<evidence type="ECO:0000313" key="6">
    <source>
        <dbReference type="Proteomes" id="UP000093053"/>
    </source>
</evidence>
<dbReference type="PROSITE" id="PS00678">
    <property type="entry name" value="WD_REPEATS_1"/>
    <property type="match status" value="8"/>
</dbReference>